<comment type="caution">
    <text evidence="3">The sequence shown here is derived from an EMBL/GenBank/DDBJ whole genome shotgun (WGS) entry which is preliminary data.</text>
</comment>
<dbReference type="SUPFAM" id="SSF51735">
    <property type="entry name" value="NAD(P)-binding Rossmann-fold domains"/>
    <property type="match status" value="1"/>
</dbReference>
<evidence type="ECO:0000313" key="3">
    <source>
        <dbReference type="EMBL" id="MFH8250167.1"/>
    </source>
</evidence>
<dbReference type="Proteomes" id="UP001610861">
    <property type="component" value="Unassembled WGS sequence"/>
</dbReference>
<dbReference type="PRINTS" id="PR00081">
    <property type="entry name" value="GDHRDH"/>
</dbReference>
<keyword evidence="4" id="KW-1185">Reference proteome</keyword>
<name>A0ABW7Q5N5_9MICO</name>
<accession>A0ABW7Q5N5</accession>
<sequence>MTYPAVSLPDLAGSLALVTGASDGIGRQIALGLAHAGADLVLPVRDRAKGERAAAYIRESVPGARIELRALDLSRLESVRELALDLSGSPPIDVLVANAGIVSLGDPMRHVSEDGFELHFQTNFLGHFALTLALLPVLANARVVMQCSYAAGFARIDWDDLQSERRYSPMRAYAVSKLALGLFAYELSRRSTMNGWGVRVSVCHPGVAPDTGISPLIRERASDGRLAALARRLGNTPAEAAQPALLAVATEAADCEFYGPAGLFGISGPARRRRPYRRLTDRTAATRMWERAEEFAVTTRR</sequence>
<organism evidence="3 4">
    <name type="scientific">Microbacterium alkaliflavum</name>
    <dbReference type="NCBI Taxonomy" id="3248839"/>
    <lineage>
        <taxon>Bacteria</taxon>
        <taxon>Bacillati</taxon>
        <taxon>Actinomycetota</taxon>
        <taxon>Actinomycetes</taxon>
        <taxon>Micrococcales</taxon>
        <taxon>Microbacteriaceae</taxon>
        <taxon>Microbacterium</taxon>
    </lineage>
</organism>
<reference evidence="3 4" key="1">
    <citation type="submission" date="2024-09" db="EMBL/GenBank/DDBJ databases">
        <authorList>
            <person name="Pan X."/>
        </authorList>
    </citation>
    <scope>NUCLEOTIDE SEQUENCE [LARGE SCALE GENOMIC DNA]</scope>
    <source>
        <strain evidence="3 4">B2969</strain>
    </source>
</reference>
<dbReference type="PROSITE" id="PS00061">
    <property type="entry name" value="ADH_SHORT"/>
    <property type="match status" value="1"/>
</dbReference>
<evidence type="ECO:0000256" key="1">
    <source>
        <dbReference type="ARBA" id="ARBA00006484"/>
    </source>
</evidence>
<protein>
    <submittedName>
        <fullName evidence="3">SDR family oxidoreductase</fullName>
    </submittedName>
</protein>
<dbReference type="PANTHER" id="PTHR24320:SF148">
    <property type="entry name" value="NAD(P)-BINDING ROSSMANN-FOLD SUPERFAMILY PROTEIN"/>
    <property type="match status" value="1"/>
</dbReference>
<dbReference type="Pfam" id="PF00106">
    <property type="entry name" value="adh_short"/>
    <property type="match status" value="1"/>
</dbReference>
<dbReference type="InterPro" id="IPR002347">
    <property type="entry name" value="SDR_fam"/>
</dbReference>
<dbReference type="RefSeq" id="WP_396640102.1">
    <property type="nucleotide sequence ID" value="NZ_JBIQWL010000002.1"/>
</dbReference>
<gene>
    <name evidence="3" type="ORF">ACH3VR_07370</name>
</gene>
<proteinExistence type="inferred from homology"/>
<dbReference type="EMBL" id="JBIQWL010000002">
    <property type="protein sequence ID" value="MFH8250167.1"/>
    <property type="molecule type" value="Genomic_DNA"/>
</dbReference>
<dbReference type="InterPro" id="IPR036291">
    <property type="entry name" value="NAD(P)-bd_dom_sf"/>
</dbReference>
<dbReference type="PANTHER" id="PTHR24320">
    <property type="entry name" value="RETINOL DEHYDROGENASE"/>
    <property type="match status" value="1"/>
</dbReference>
<dbReference type="Gene3D" id="3.40.50.720">
    <property type="entry name" value="NAD(P)-binding Rossmann-like Domain"/>
    <property type="match status" value="1"/>
</dbReference>
<evidence type="ECO:0000256" key="2">
    <source>
        <dbReference type="ARBA" id="ARBA00023002"/>
    </source>
</evidence>
<dbReference type="InterPro" id="IPR020904">
    <property type="entry name" value="Sc_DH/Rdtase_CS"/>
</dbReference>
<dbReference type="NCBIfam" id="NF004513">
    <property type="entry name" value="PRK05854.1"/>
    <property type="match status" value="1"/>
</dbReference>
<evidence type="ECO:0000313" key="4">
    <source>
        <dbReference type="Proteomes" id="UP001610861"/>
    </source>
</evidence>
<keyword evidence="2" id="KW-0560">Oxidoreductase</keyword>
<comment type="similarity">
    <text evidence="1">Belongs to the short-chain dehydrogenases/reductases (SDR) family.</text>
</comment>